<dbReference type="PANTHER" id="PTHR11748">
    <property type="entry name" value="D-LACTATE DEHYDROGENASE"/>
    <property type="match status" value="1"/>
</dbReference>
<dbReference type="GO" id="GO:0004458">
    <property type="term" value="F:D-lactate dehydrogenase (cytochrome) activity"/>
    <property type="evidence" value="ECO:0007669"/>
    <property type="project" value="TreeGrafter"/>
</dbReference>
<keyword evidence="3" id="KW-0285">Flavoprotein</keyword>
<dbReference type="GO" id="GO:0008720">
    <property type="term" value="F:D-lactate dehydrogenase (NAD+) activity"/>
    <property type="evidence" value="ECO:0007669"/>
    <property type="project" value="TreeGrafter"/>
</dbReference>
<evidence type="ECO:0000256" key="6">
    <source>
        <dbReference type="ARBA" id="ARBA00023002"/>
    </source>
</evidence>
<dbReference type="PANTHER" id="PTHR11748:SF119">
    <property type="entry name" value="D-2-HYDROXYGLUTARATE DEHYDROGENASE"/>
    <property type="match status" value="1"/>
</dbReference>
<evidence type="ECO:0000259" key="10">
    <source>
        <dbReference type="PROSITE" id="PS51387"/>
    </source>
</evidence>
<evidence type="ECO:0000256" key="1">
    <source>
        <dbReference type="ARBA" id="ARBA00001974"/>
    </source>
</evidence>
<dbReference type="SUPFAM" id="SSF55103">
    <property type="entry name" value="FAD-linked oxidases, C-terminal domain"/>
    <property type="match status" value="1"/>
</dbReference>
<evidence type="ECO:0000256" key="5">
    <source>
        <dbReference type="ARBA" id="ARBA00022827"/>
    </source>
</evidence>
<dbReference type="Gene3D" id="3.30.70.2740">
    <property type="match status" value="1"/>
</dbReference>
<protein>
    <submittedName>
        <fullName evidence="11">Putative FAD-linked oxidoreductase</fullName>
        <ecNumber evidence="11">1.-.-.-</ecNumber>
    </submittedName>
</protein>
<dbReference type="InterPro" id="IPR016166">
    <property type="entry name" value="FAD-bd_PCMH"/>
</dbReference>
<dbReference type="InterPro" id="IPR004113">
    <property type="entry name" value="FAD-bd_oxidored_4_C"/>
</dbReference>
<dbReference type="InterPro" id="IPR006094">
    <property type="entry name" value="Oxid_FAD_bind_N"/>
</dbReference>
<evidence type="ECO:0000256" key="8">
    <source>
        <dbReference type="ARBA" id="ARBA00023014"/>
    </source>
</evidence>
<keyword evidence="2" id="KW-0004">4Fe-4S</keyword>
<feature type="domain" description="FAD-binding PCMH-type" evidence="10">
    <location>
        <begin position="47"/>
        <end position="279"/>
    </location>
</feature>
<dbReference type="PROSITE" id="PS51387">
    <property type="entry name" value="FAD_PCMH"/>
    <property type="match status" value="1"/>
</dbReference>
<dbReference type="InterPro" id="IPR017896">
    <property type="entry name" value="4Fe4S_Fe-S-bd"/>
</dbReference>
<dbReference type="Gene3D" id="3.30.465.10">
    <property type="match status" value="1"/>
</dbReference>
<accession>A0A2H9T9U0</accession>
<sequence length="1009" mass="111911">MIKKLPLENNNNRYHRFLAGLISSGFKGDTEHRYGERTILATDNSIYQVLPQAVIYPSSVQDIAVVLKRMALPEYHSIVLSARGGGTGTNGQSLTDGIMLDTSRYMNKVLEINPLERWARVEAGVVKDVLNDQAAQHGLFFAPELSTSNRATIGGMVNTDASGQGSVTYGKTRHHVLELTSVFSDGTVFNSQPVDRKTLEQLCQRQDTVGKIHRMVQDVEQQCGDQVARIFPPLNRNLTGYDLAHITNDQGQFNLNAVLCGSEGTLAVVTEIKVNLLPIPEQSVLVLVFYSGFLASLLDARHLMSAEPTSIETIDSKVLALARKNEGIWNAVSPFFPEDAGIPEGINFVEFCGNDPASLKQSVAALTGLLKRHDTGCLGYKVVTGQEDIQALWTMRKQSVGLLGNMEGDARPIPFVEDVAVPPENLAPFIEQFRALLDQHQLHYGMFGHVDAGVLHVRPAIDMKDERQAALVRTISDQVNTLAREHGGVLWGEHGKGFRSEYAPAVFQELYPVLQQIKQTFDPRNQLNPGKIAAPEESTLLKIDEVPTRGEHDRSIHTDAYQLFTKGMYCNGNGACFNYDQNSAMCPTFKATADRIQSPKGRAGLVREWLRLQSLAGADISASFEATRYSSVLKTIGKLKYCWGKKTRQGDFSHEVYQALDSCMSCKSCAGQCPVKVSIPDLRSRYFSLYHDKYPRPVKHSLASSLESFLPWMARTRRLYNWGSQSAGMNRLLSVLTGLTDLPAITHHNPLQSACSAGAVMATPEILSALSPTQKEKSLIIVQDAFTSYFETPLLDALIQLLIRLGYQPLIAPFLPNGKVLHVYGYQRRFEKVAEKNGRFLSSLAASEVPLVGIDAAVTLTYRDEYHDVLGKSAPQVRLLSEWFYQESDRIAGQGYQFKGDYILLGHCTESTNVPAVVKQWQQLFAAFGLTLTYQPTGCCGMSGIYGHETRNQKVSRKLYDMSWQPVVDNPDNRGRLVATGYSCRSQVKRFSGNIPHPVQVLLRHIKMS</sequence>
<dbReference type="Pfam" id="PF02913">
    <property type="entry name" value="FAD-oxidase_C"/>
    <property type="match status" value="1"/>
</dbReference>
<reference evidence="11" key="1">
    <citation type="journal article" date="2017" name="Appl. Environ. Microbiol.">
        <title>Molecular characterization of an Endozoicomonas-like organism causing infection in king scallop Pecten maximus L.</title>
        <authorList>
            <person name="Cano I."/>
            <person name="van Aerle R."/>
            <person name="Ross S."/>
            <person name="Verner-Jeffreys D.W."/>
            <person name="Paley R.K."/>
            <person name="Rimmer G."/>
            <person name="Ryder D."/>
            <person name="Hooper P."/>
            <person name="Stone D."/>
            <person name="Feist S.W."/>
        </authorList>
    </citation>
    <scope>NUCLEOTIDE SEQUENCE</scope>
</reference>
<dbReference type="SUPFAM" id="SSF46548">
    <property type="entry name" value="alpha-helical ferredoxin"/>
    <property type="match status" value="1"/>
</dbReference>
<comment type="caution">
    <text evidence="11">The sequence shown here is derived from an EMBL/GenBank/DDBJ whole genome shotgun (WGS) entry which is preliminary data.</text>
</comment>
<name>A0A2H9T9U0_9ZZZZ</name>
<dbReference type="GO" id="GO:0071949">
    <property type="term" value="F:FAD binding"/>
    <property type="evidence" value="ECO:0007669"/>
    <property type="project" value="InterPro"/>
</dbReference>
<dbReference type="InterPro" id="IPR016169">
    <property type="entry name" value="FAD-bd_PCMH_sub2"/>
</dbReference>
<dbReference type="PROSITE" id="PS00198">
    <property type="entry name" value="4FE4S_FER_1"/>
    <property type="match status" value="1"/>
</dbReference>
<dbReference type="EC" id="1.-.-.-" evidence="11"/>
<dbReference type="AlphaFoldDB" id="A0A2H9T9U0"/>
<comment type="cofactor">
    <cofactor evidence="1">
        <name>FAD</name>
        <dbReference type="ChEBI" id="CHEBI:57692"/>
    </cofactor>
</comment>
<gene>
    <name evidence="11" type="ORF">CI610_01057</name>
</gene>
<dbReference type="InterPro" id="IPR016164">
    <property type="entry name" value="FAD-linked_Oxase-like_C"/>
</dbReference>
<keyword evidence="7" id="KW-0408">Iron</keyword>
<dbReference type="EMBL" id="NSIT01000039">
    <property type="protein sequence ID" value="PJE79964.1"/>
    <property type="molecule type" value="Genomic_DNA"/>
</dbReference>
<feature type="domain" description="4Fe-4S ferredoxin-type" evidence="9">
    <location>
        <begin position="654"/>
        <end position="683"/>
    </location>
</feature>
<evidence type="ECO:0000256" key="4">
    <source>
        <dbReference type="ARBA" id="ARBA00022723"/>
    </source>
</evidence>
<dbReference type="Pfam" id="PF01565">
    <property type="entry name" value="FAD_binding_4"/>
    <property type="match status" value="1"/>
</dbReference>
<keyword evidence="4" id="KW-0479">Metal-binding</keyword>
<dbReference type="SUPFAM" id="SSF56176">
    <property type="entry name" value="FAD-binding/transporter-associated domain-like"/>
    <property type="match status" value="1"/>
</dbReference>
<dbReference type="FunFam" id="3.30.70.2740:FF:000003">
    <property type="entry name" value="Oxidoreductase, FAD-binding, putative"/>
    <property type="match status" value="1"/>
</dbReference>
<dbReference type="PROSITE" id="PS51379">
    <property type="entry name" value="4FE4S_FER_2"/>
    <property type="match status" value="1"/>
</dbReference>
<evidence type="ECO:0000313" key="11">
    <source>
        <dbReference type="EMBL" id="PJE79964.1"/>
    </source>
</evidence>
<evidence type="ECO:0000256" key="2">
    <source>
        <dbReference type="ARBA" id="ARBA00022485"/>
    </source>
</evidence>
<dbReference type="InterPro" id="IPR036318">
    <property type="entry name" value="FAD-bd_PCMH-like_sf"/>
</dbReference>
<keyword evidence="5" id="KW-0274">FAD</keyword>
<proteinExistence type="predicted"/>
<evidence type="ECO:0000259" key="9">
    <source>
        <dbReference type="PROSITE" id="PS51379"/>
    </source>
</evidence>
<dbReference type="GO" id="GO:0051539">
    <property type="term" value="F:4 iron, 4 sulfur cluster binding"/>
    <property type="evidence" value="ECO:0007669"/>
    <property type="project" value="UniProtKB-KW"/>
</dbReference>
<keyword evidence="8" id="KW-0411">Iron-sulfur</keyword>
<dbReference type="GO" id="GO:1903457">
    <property type="term" value="P:lactate catabolic process"/>
    <property type="evidence" value="ECO:0007669"/>
    <property type="project" value="TreeGrafter"/>
</dbReference>
<organism evidence="11">
    <name type="scientific">invertebrate metagenome</name>
    <dbReference type="NCBI Taxonomy" id="1711999"/>
    <lineage>
        <taxon>unclassified sequences</taxon>
        <taxon>metagenomes</taxon>
        <taxon>organismal metagenomes</taxon>
    </lineage>
</organism>
<dbReference type="GO" id="GO:0046872">
    <property type="term" value="F:metal ion binding"/>
    <property type="evidence" value="ECO:0007669"/>
    <property type="project" value="UniProtKB-KW"/>
</dbReference>
<evidence type="ECO:0000256" key="3">
    <source>
        <dbReference type="ARBA" id="ARBA00022630"/>
    </source>
</evidence>
<evidence type="ECO:0000256" key="7">
    <source>
        <dbReference type="ARBA" id="ARBA00023004"/>
    </source>
</evidence>
<keyword evidence="6 11" id="KW-0560">Oxidoreductase</keyword>
<dbReference type="InterPro" id="IPR017900">
    <property type="entry name" value="4Fe4S_Fe_S_CS"/>
</dbReference>